<dbReference type="AlphaFoldDB" id="A0A0E9VC60"/>
<name>A0A0E9VC60_ANGAN</name>
<dbReference type="EMBL" id="GBXM01032930">
    <property type="protein sequence ID" value="JAH75647.1"/>
    <property type="molecule type" value="Transcribed_RNA"/>
</dbReference>
<protein>
    <submittedName>
        <fullName evidence="1">Uncharacterized protein</fullName>
    </submittedName>
</protein>
<accession>A0A0E9VC60</accession>
<reference evidence="1" key="1">
    <citation type="submission" date="2014-11" db="EMBL/GenBank/DDBJ databases">
        <authorList>
            <person name="Amaro Gonzalez C."/>
        </authorList>
    </citation>
    <scope>NUCLEOTIDE SEQUENCE</scope>
</reference>
<organism evidence="1">
    <name type="scientific">Anguilla anguilla</name>
    <name type="common">European freshwater eel</name>
    <name type="synonym">Muraena anguilla</name>
    <dbReference type="NCBI Taxonomy" id="7936"/>
    <lineage>
        <taxon>Eukaryota</taxon>
        <taxon>Metazoa</taxon>
        <taxon>Chordata</taxon>
        <taxon>Craniata</taxon>
        <taxon>Vertebrata</taxon>
        <taxon>Euteleostomi</taxon>
        <taxon>Actinopterygii</taxon>
        <taxon>Neopterygii</taxon>
        <taxon>Teleostei</taxon>
        <taxon>Anguilliformes</taxon>
        <taxon>Anguillidae</taxon>
        <taxon>Anguilla</taxon>
    </lineage>
</organism>
<evidence type="ECO:0000313" key="1">
    <source>
        <dbReference type="EMBL" id="JAH75647.1"/>
    </source>
</evidence>
<sequence length="20" mass="2224">MRNDSCQKPLSSLFPCVGIK</sequence>
<reference evidence="1" key="2">
    <citation type="journal article" date="2015" name="Fish Shellfish Immunol.">
        <title>Early steps in the European eel (Anguilla anguilla)-Vibrio vulnificus interaction in the gills: Role of the RtxA13 toxin.</title>
        <authorList>
            <person name="Callol A."/>
            <person name="Pajuelo D."/>
            <person name="Ebbesson L."/>
            <person name="Teles M."/>
            <person name="MacKenzie S."/>
            <person name="Amaro C."/>
        </authorList>
    </citation>
    <scope>NUCLEOTIDE SEQUENCE</scope>
</reference>
<proteinExistence type="predicted"/>